<dbReference type="PROSITE" id="PS00216">
    <property type="entry name" value="SUGAR_TRANSPORT_1"/>
    <property type="match status" value="1"/>
</dbReference>
<feature type="transmembrane region" description="Helical" evidence="6">
    <location>
        <begin position="17"/>
        <end position="34"/>
    </location>
</feature>
<dbReference type="Gene3D" id="1.20.1720.10">
    <property type="entry name" value="Multidrug resistance protein D"/>
    <property type="match status" value="1"/>
</dbReference>
<accession>A0ABQ6JU21</accession>
<organism evidence="8 9">
    <name type="scientific">Homoserinibacter gongjuensis</name>
    <dbReference type="NCBI Taxonomy" id="1162968"/>
    <lineage>
        <taxon>Bacteria</taxon>
        <taxon>Bacillati</taxon>
        <taxon>Actinomycetota</taxon>
        <taxon>Actinomycetes</taxon>
        <taxon>Micrococcales</taxon>
        <taxon>Microbacteriaceae</taxon>
        <taxon>Homoserinibacter</taxon>
    </lineage>
</organism>
<dbReference type="EMBL" id="BSVA01000001">
    <property type="protein sequence ID" value="GMA90190.1"/>
    <property type="molecule type" value="Genomic_DNA"/>
</dbReference>
<dbReference type="PANTHER" id="PTHR23502:SF132">
    <property type="entry name" value="POLYAMINE TRANSPORTER 2-RELATED"/>
    <property type="match status" value="1"/>
</dbReference>
<evidence type="ECO:0000256" key="1">
    <source>
        <dbReference type="ARBA" id="ARBA00004651"/>
    </source>
</evidence>
<keyword evidence="4 6" id="KW-1133">Transmembrane helix</keyword>
<evidence type="ECO:0000313" key="9">
    <source>
        <dbReference type="Proteomes" id="UP001157069"/>
    </source>
</evidence>
<evidence type="ECO:0000259" key="7">
    <source>
        <dbReference type="PROSITE" id="PS50850"/>
    </source>
</evidence>
<dbReference type="InterPro" id="IPR005829">
    <property type="entry name" value="Sugar_transporter_CS"/>
</dbReference>
<keyword evidence="9" id="KW-1185">Reference proteome</keyword>
<sequence length="140" mass="14984">MTAAVHPGDALSRPERLTYILVLGALTALGPFTIDLYLPALPILERELDARTALVQLTLTATMVGFALGQLFVGPLSDQVGRRRPLLLATGVHILACLGAALAPDLFWLSVARVLQGWGPPRAAWSRWRPCATCSAATRS</sequence>
<name>A0ABQ6JU21_9MICO</name>
<comment type="caution">
    <text evidence="8">The sequence shown here is derived from an EMBL/GenBank/DDBJ whole genome shotgun (WGS) entry which is preliminary data.</text>
</comment>
<protein>
    <recommendedName>
        <fullName evidence="7">Major facilitator superfamily (MFS) profile domain-containing protein</fullName>
    </recommendedName>
</protein>
<dbReference type="Pfam" id="PF07690">
    <property type="entry name" value="MFS_1"/>
    <property type="match status" value="1"/>
</dbReference>
<comment type="subcellular location">
    <subcellularLocation>
        <location evidence="1">Cell membrane</location>
        <topology evidence="1">Multi-pass membrane protein</topology>
    </subcellularLocation>
</comment>
<evidence type="ECO:0000256" key="2">
    <source>
        <dbReference type="ARBA" id="ARBA00022448"/>
    </source>
</evidence>
<dbReference type="PROSITE" id="PS50850">
    <property type="entry name" value="MFS"/>
    <property type="match status" value="1"/>
</dbReference>
<feature type="transmembrane region" description="Helical" evidence="6">
    <location>
        <begin position="86"/>
        <end position="109"/>
    </location>
</feature>
<dbReference type="PANTHER" id="PTHR23502">
    <property type="entry name" value="MAJOR FACILITATOR SUPERFAMILY"/>
    <property type="match status" value="1"/>
</dbReference>
<evidence type="ECO:0000256" key="3">
    <source>
        <dbReference type="ARBA" id="ARBA00022692"/>
    </source>
</evidence>
<keyword evidence="5 6" id="KW-0472">Membrane</keyword>
<feature type="transmembrane region" description="Helical" evidence="6">
    <location>
        <begin position="54"/>
        <end position="74"/>
    </location>
</feature>
<dbReference type="InterPro" id="IPR020846">
    <property type="entry name" value="MFS_dom"/>
</dbReference>
<dbReference type="InterPro" id="IPR036259">
    <property type="entry name" value="MFS_trans_sf"/>
</dbReference>
<dbReference type="SUPFAM" id="SSF103473">
    <property type="entry name" value="MFS general substrate transporter"/>
    <property type="match status" value="1"/>
</dbReference>
<keyword evidence="3 6" id="KW-0812">Transmembrane</keyword>
<evidence type="ECO:0000256" key="5">
    <source>
        <dbReference type="ARBA" id="ARBA00023136"/>
    </source>
</evidence>
<gene>
    <name evidence="8" type="ORF">GCM10025869_07190</name>
</gene>
<reference evidence="9" key="1">
    <citation type="journal article" date="2019" name="Int. J. Syst. Evol. Microbiol.">
        <title>The Global Catalogue of Microorganisms (GCM) 10K type strain sequencing project: providing services to taxonomists for standard genome sequencing and annotation.</title>
        <authorList>
            <consortium name="The Broad Institute Genomics Platform"/>
            <consortium name="The Broad Institute Genome Sequencing Center for Infectious Disease"/>
            <person name="Wu L."/>
            <person name="Ma J."/>
        </authorList>
    </citation>
    <scope>NUCLEOTIDE SEQUENCE [LARGE SCALE GENOMIC DNA]</scope>
    <source>
        <strain evidence="9">NBRC 108755</strain>
    </source>
</reference>
<keyword evidence="2" id="KW-0813">Transport</keyword>
<evidence type="ECO:0000256" key="6">
    <source>
        <dbReference type="SAM" id="Phobius"/>
    </source>
</evidence>
<evidence type="ECO:0000313" key="8">
    <source>
        <dbReference type="EMBL" id="GMA90190.1"/>
    </source>
</evidence>
<dbReference type="Proteomes" id="UP001157069">
    <property type="component" value="Unassembled WGS sequence"/>
</dbReference>
<feature type="domain" description="Major facilitator superfamily (MFS) profile" evidence="7">
    <location>
        <begin position="19"/>
        <end position="140"/>
    </location>
</feature>
<proteinExistence type="predicted"/>
<evidence type="ECO:0000256" key="4">
    <source>
        <dbReference type="ARBA" id="ARBA00022989"/>
    </source>
</evidence>
<dbReference type="InterPro" id="IPR011701">
    <property type="entry name" value="MFS"/>
</dbReference>